<keyword evidence="4 11" id="KW-0812">Transmembrane</keyword>
<dbReference type="InterPro" id="IPR013130">
    <property type="entry name" value="Fe3_Rdtase_TM_dom"/>
</dbReference>
<evidence type="ECO:0000256" key="12">
    <source>
        <dbReference type="SAM" id="SignalP"/>
    </source>
</evidence>
<evidence type="ECO:0000256" key="3">
    <source>
        <dbReference type="ARBA" id="ARBA00022448"/>
    </source>
</evidence>
<dbReference type="SFLD" id="SFLDG01168">
    <property type="entry name" value="Ferric_reductase_subgroup_(FRE"/>
    <property type="match status" value="1"/>
</dbReference>
<feature type="transmembrane region" description="Helical" evidence="11">
    <location>
        <begin position="395"/>
        <end position="426"/>
    </location>
</feature>
<keyword evidence="9 11" id="KW-0472">Membrane</keyword>
<evidence type="ECO:0000259" key="13">
    <source>
        <dbReference type="PROSITE" id="PS51384"/>
    </source>
</evidence>
<evidence type="ECO:0000256" key="1">
    <source>
        <dbReference type="ARBA" id="ARBA00004141"/>
    </source>
</evidence>
<evidence type="ECO:0000313" key="15">
    <source>
        <dbReference type="Proteomes" id="UP001610728"/>
    </source>
</evidence>
<comment type="caution">
    <text evidence="14">The sequence shown here is derived from an EMBL/GenBank/DDBJ whole genome shotgun (WGS) entry which is preliminary data.</text>
</comment>
<dbReference type="PROSITE" id="PS51384">
    <property type="entry name" value="FAD_FR"/>
    <property type="match status" value="1"/>
</dbReference>
<evidence type="ECO:0000256" key="8">
    <source>
        <dbReference type="ARBA" id="ARBA00023065"/>
    </source>
</evidence>
<dbReference type="EMBL" id="JABSNW010000004">
    <property type="protein sequence ID" value="KAL2888023.1"/>
    <property type="molecule type" value="Genomic_DNA"/>
</dbReference>
<name>A0ABR4MIB8_9PEZI</name>
<feature type="chain" id="PRO_5045871793" evidence="12">
    <location>
        <begin position="26"/>
        <end position="763"/>
    </location>
</feature>
<keyword evidence="15" id="KW-1185">Reference proteome</keyword>
<dbReference type="Gene3D" id="3.40.50.80">
    <property type="entry name" value="Nucleotide-binding domain of ferredoxin-NADP reductase (FNR) module"/>
    <property type="match status" value="1"/>
</dbReference>
<comment type="subcellular location">
    <subcellularLocation>
        <location evidence="1">Membrane</location>
        <topology evidence="1">Multi-pass membrane protein</topology>
    </subcellularLocation>
</comment>
<feature type="signal peptide" evidence="12">
    <location>
        <begin position="1"/>
        <end position="25"/>
    </location>
</feature>
<proteinExistence type="inferred from homology"/>
<dbReference type="SFLD" id="SFLDS00052">
    <property type="entry name" value="Ferric_Reductase_Domain"/>
    <property type="match status" value="1"/>
</dbReference>
<dbReference type="InterPro" id="IPR013121">
    <property type="entry name" value="Fe_red_NAD-bd_6"/>
</dbReference>
<gene>
    <name evidence="14" type="ORF">HOO65_040360</name>
</gene>
<evidence type="ECO:0000256" key="5">
    <source>
        <dbReference type="ARBA" id="ARBA00022982"/>
    </source>
</evidence>
<keyword evidence="10" id="KW-0325">Glycoprotein</keyword>
<feature type="transmembrane region" description="Helical" evidence="11">
    <location>
        <begin position="217"/>
        <end position="236"/>
    </location>
</feature>
<evidence type="ECO:0000256" key="4">
    <source>
        <dbReference type="ARBA" id="ARBA00022692"/>
    </source>
</evidence>
<organism evidence="14 15">
    <name type="scientific">Ceratocystis lukuohia</name>
    <dbReference type="NCBI Taxonomy" id="2019550"/>
    <lineage>
        <taxon>Eukaryota</taxon>
        <taxon>Fungi</taxon>
        <taxon>Dikarya</taxon>
        <taxon>Ascomycota</taxon>
        <taxon>Pezizomycotina</taxon>
        <taxon>Sordariomycetes</taxon>
        <taxon>Hypocreomycetidae</taxon>
        <taxon>Microascales</taxon>
        <taxon>Ceratocystidaceae</taxon>
        <taxon>Ceratocystis</taxon>
    </lineage>
</organism>
<evidence type="ECO:0000256" key="10">
    <source>
        <dbReference type="ARBA" id="ARBA00023180"/>
    </source>
</evidence>
<evidence type="ECO:0000256" key="11">
    <source>
        <dbReference type="SAM" id="Phobius"/>
    </source>
</evidence>
<dbReference type="PANTHER" id="PTHR32361:SF9">
    <property type="entry name" value="FERRIC REDUCTASE TRANSMEMBRANE COMPONENT 3-RELATED"/>
    <property type="match status" value="1"/>
</dbReference>
<comment type="similarity">
    <text evidence="2">Belongs to the ferric reductase (FRE) family.</text>
</comment>
<keyword evidence="7" id="KW-0560">Oxidoreductase</keyword>
<dbReference type="CDD" id="cd06186">
    <property type="entry name" value="NOX_Duox_like_FAD_NADP"/>
    <property type="match status" value="1"/>
</dbReference>
<keyword evidence="3" id="KW-0813">Transport</keyword>
<dbReference type="SUPFAM" id="SSF52343">
    <property type="entry name" value="Ferredoxin reductase-like, C-terminal NADP-linked domain"/>
    <property type="match status" value="1"/>
</dbReference>
<keyword evidence="8" id="KW-0406">Ion transport</keyword>
<dbReference type="Proteomes" id="UP001610728">
    <property type="component" value="Unassembled WGS sequence"/>
</dbReference>
<keyword evidence="12" id="KW-0732">Signal</keyword>
<feature type="transmembrane region" description="Helical" evidence="11">
    <location>
        <begin position="367"/>
        <end position="389"/>
    </location>
</feature>
<evidence type="ECO:0000313" key="14">
    <source>
        <dbReference type="EMBL" id="KAL2888023.1"/>
    </source>
</evidence>
<dbReference type="Pfam" id="PF08030">
    <property type="entry name" value="NAD_binding_6"/>
    <property type="match status" value="1"/>
</dbReference>
<evidence type="ECO:0000256" key="7">
    <source>
        <dbReference type="ARBA" id="ARBA00023002"/>
    </source>
</evidence>
<sequence>MRPPSLPSVATAVSLLGGLFAGTAAASAQAQATELAPQAVVRIDQNRAACFGGCRIALHYVSFSPAIEKEQLQLQPQLQHRYMHGDGFRDNSPNTYTDDDIYIQGSSGPCVNTLARKALLRCAHEYCSPHVRDTGLYEVNRTCVKHGFTGFGRVELVAGPVRRVAYQQGSVWGEVVIPDADFFERGYMTETLHASLLSFPSSPLLLSPANLSLTSSALVFMYWIAVICMGTGYRLFGNALTRRLSHPHPKTPGDETVDDIAFVPQPAGPASWLRRFILLPAVFGYRKAQPFGWYTVPPRAQSVALAIFVALNVFPTRQKQLWRYLSDRSGFVSYANFPLVWVFGLRNNLLLWLTGWDFGTYNNFHRWVARVATAQAVIHSVGYTVLVFIDGGWPYFFFFCSQFFWWTGEIATIGMCLVLVASLYWVRRNMYETFLVLHIVLSAVILVCMWGHLTIFKDRINSVFWLCSLVWAGDRLGRTMRILAFNPCFWSTHACVSYSQSANILLLSVSCRNSLYRPKPGTFYYIYALNSRCFWESHPFTVATISFAPGEASCYEDCTAPLLDTPKPCKKPTEILFLIRPYGGFTERLKASALQGPRKMRILIEGPYGHSIPLGDFTTSLFIVGGSGIAVPLSYLTHLLAAKRSVRVVWAVREPAFVSDVIERDLARLLSSLGGSVDGLSLDIYVTSGEVCHAATPPGVTLFRGRPAVDMEVQETVAGVGAGRLAVVACGPGVMADDARAAVVKAIARGYTQTEFFEEAFNW</sequence>
<evidence type="ECO:0000256" key="9">
    <source>
        <dbReference type="ARBA" id="ARBA00023136"/>
    </source>
</evidence>
<dbReference type="SUPFAM" id="SSF51445">
    <property type="entry name" value="(Trans)glycosidases"/>
    <property type="match status" value="1"/>
</dbReference>
<reference evidence="14 15" key="1">
    <citation type="submission" date="2020-05" db="EMBL/GenBank/DDBJ databases">
        <title>Ceratocystis lukuohia genome.</title>
        <authorList>
            <person name="Harrington T.C."/>
            <person name="Kim K."/>
            <person name="Mayers C.G."/>
        </authorList>
    </citation>
    <scope>NUCLEOTIDE SEQUENCE [LARGE SCALE GENOMIC DNA]</scope>
    <source>
        <strain evidence="14 15">C4212</strain>
    </source>
</reference>
<feature type="domain" description="FAD-binding FR-type" evidence="13">
    <location>
        <begin position="453"/>
        <end position="614"/>
    </location>
</feature>
<keyword evidence="5" id="KW-0249">Electron transport</keyword>
<dbReference type="InterPro" id="IPR017927">
    <property type="entry name" value="FAD-bd_FR_type"/>
</dbReference>
<dbReference type="PANTHER" id="PTHR32361">
    <property type="entry name" value="FERRIC/CUPRIC REDUCTASE TRANSMEMBRANE COMPONENT"/>
    <property type="match status" value="1"/>
</dbReference>
<dbReference type="InterPro" id="IPR013112">
    <property type="entry name" value="FAD-bd_8"/>
</dbReference>
<dbReference type="Pfam" id="PF01794">
    <property type="entry name" value="Ferric_reduct"/>
    <property type="match status" value="1"/>
</dbReference>
<keyword evidence="6 11" id="KW-1133">Transmembrane helix</keyword>
<dbReference type="InterPro" id="IPR039261">
    <property type="entry name" value="FNR_nucleotide-bd"/>
</dbReference>
<accession>A0ABR4MIB8</accession>
<dbReference type="Pfam" id="PF08022">
    <property type="entry name" value="FAD_binding_8"/>
    <property type="match status" value="1"/>
</dbReference>
<dbReference type="RefSeq" id="XP_070859203.1">
    <property type="nucleotide sequence ID" value="XM_071002584.1"/>
</dbReference>
<dbReference type="InterPro" id="IPR051410">
    <property type="entry name" value="Ferric/Cupric_Reductase"/>
</dbReference>
<dbReference type="InterPro" id="IPR017853">
    <property type="entry name" value="GH"/>
</dbReference>
<feature type="transmembrane region" description="Helical" evidence="11">
    <location>
        <begin position="433"/>
        <end position="453"/>
    </location>
</feature>
<dbReference type="GeneID" id="98118136"/>
<protein>
    <submittedName>
        <fullName evidence="14">Ferric reductase like transmembrane component</fullName>
    </submittedName>
</protein>
<evidence type="ECO:0000256" key="6">
    <source>
        <dbReference type="ARBA" id="ARBA00022989"/>
    </source>
</evidence>
<evidence type="ECO:0000256" key="2">
    <source>
        <dbReference type="ARBA" id="ARBA00006278"/>
    </source>
</evidence>